<evidence type="ECO:0000313" key="7">
    <source>
        <dbReference type="EMBL" id="RUS88236.1"/>
    </source>
</evidence>
<protein>
    <recommendedName>
        <fullName evidence="6">Glutamyl/glutaminyl-tRNA synthetase class Ib catalytic domain-containing protein</fullName>
    </recommendedName>
</protein>
<keyword evidence="1 5" id="KW-0436">Ligase</keyword>
<evidence type="ECO:0000256" key="5">
    <source>
        <dbReference type="RuleBase" id="RU363037"/>
    </source>
</evidence>
<dbReference type="InterPro" id="IPR000924">
    <property type="entry name" value="Glu/Gln-tRNA-synth"/>
</dbReference>
<dbReference type="Gene3D" id="3.40.50.620">
    <property type="entry name" value="HUPs"/>
    <property type="match status" value="1"/>
</dbReference>
<dbReference type="AlphaFoldDB" id="A0A3S0ZX75"/>
<dbReference type="OrthoDB" id="428822at2759"/>
<dbReference type="PRINTS" id="PR00987">
    <property type="entry name" value="TRNASYNTHGLU"/>
</dbReference>
<keyword evidence="8" id="KW-1185">Reference proteome</keyword>
<evidence type="ECO:0000256" key="3">
    <source>
        <dbReference type="ARBA" id="ARBA00022840"/>
    </source>
</evidence>
<comment type="similarity">
    <text evidence="5">Belongs to the class-I aminoacyl-tRNA synthetase family.</text>
</comment>
<dbReference type="EMBL" id="RQTK01000089">
    <property type="protein sequence ID" value="RUS88236.1"/>
    <property type="molecule type" value="Genomic_DNA"/>
</dbReference>
<sequence length="167" mass="18765">MSKVSIRTPWTFCKINSLCNVAKRHGFCYLQLRVNHSFNMTAYRQSSTSSVHERDVRVRFAPSPTGFLHLGGLRTALYNFLFARANQGTFILRIEDTDQNRAVPGAIEKLEETLQWAQLQPDEGPSVGGKFGPYIQSARLPLYQKHVESLLRQALPTDASVRPGVSS</sequence>
<evidence type="ECO:0000313" key="8">
    <source>
        <dbReference type="Proteomes" id="UP000271974"/>
    </source>
</evidence>
<dbReference type="Pfam" id="PF00749">
    <property type="entry name" value="tRNA-synt_1c"/>
    <property type="match status" value="1"/>
</dbReference>
<dbReference type="SUPFAM" id="SSF52374">
    <property type="entry name" value="Nucleotidylyl transferase"/>
    <property type="match status" value="1"/>
</dbReference>
<keyword evidence="5" id="KW-0648">Protein biosynthesis</keyword>
<evidence type="ECO:0000256" key="4">
    <source>
        <dbReference type="ARBA" id="ARBA00023146"/>
    </source>
</evidence>
<dbReference type="PROSITE" id="PS00178">
    <property type="entry name" value="AA_TRNA_LIGASE_I"/>
    <property type="match status" value="1"/>
</dbReference>
<keyword evidence="3 5" id="KW-0067">ATP-binding</keyword>
<feature type="domain" description="Glutamyl/glutaminyl-tRNA synthetase class Ib catalytic" evidence="6">
    <location>
        <begin position="56"/>
        <end position="154"/>
    </location>
</feature>
<dbReference type="PANTHER" id="PTHR43311:SF2">
    <property type="entry name" value="GLUTAMATE--TRNA LIGASE, MITOCHONDRIAL-RELATED"/>
    <property type="match status" value="1"/>
</dbReference>
<evidence type="ECO:0000256" key="2">
    <source>
        <dbReference type="ARBA" id="ARBA00022741"/>
    </source>
</evidence>
<dbReference type="GO" id="GO:0004818">
    <property type="term" value="F:glutamate-tRNA ligase activity"/>
    <property type="evidence" value="ECO:0007669"/>
    <property type="project" value="TreeGrafter"/>
</dbReference>
<name>A0A3S0ZX75_ELYCH</name>
<dbReference type="Proteomes" id="UP000271974">
    <property type="component" value="Unassembled WGS sequence"/>
</dbReference>
<dbReference type="InterPro" id="IPR001412">
    <property type="entry name" value="aa-tRNA-synth_I_CS"/>
</dbReference>
<reference evidence="7 8" key="1">
    <citation type="submission" date="2019-01" db="EMBL/GenBank/DDBJ databases">
        <title>A draft genome assembly of the solar-powered sea slug Elysia chlorotica.</title>
        <authorList>
            <person name="Cai H."/>
            <person name="Li Q."/>
            <person name="Fang X."/>
            <person name="Li J."/>
            <person name="Curtis N.E."/>
            <person name="Altenburger A."/>
            <person name="Shibata T."/>
            <person name="Feng M."/>
            <person name="Maeda T."/>
            <person name="Schwartz J.A."/>
            <person name="Shigenobu S."/>
            <person name="Lundholm N."/>
            <person name="Nishiyama T."/>
            <person name="Yang H."/>
            <person name="Hasebe M."/>
            <person name="Li S."/>
            <person name="Pierce S.K."/>
            <person name="Wang J."/>
        </authorList>
    </citation>
    <scope>NUCLEOTIDE SEQUENCE [LARGE SCALE GENOMIC DNA]</scope>
    <source>
        <strain evidence="7">EC2010</strain>
        <tissue evidence="7">Whole organism of an adult</tissue>
    </source>
</reference>
<keyword evidence="4 5" id="KW-0030">Aminoacyl-tRNA synthetase</keyword>
<dbReference type="InterPro" id="IPR049940">
    <property type="entry name" value="GluQ/Sye"/>
</dbReference>
<gene>
    <name evidence="7" type="ORF">EGW08_004002</name>
</gene>
<dbReference type="InterPro" id="IPR020058">
    <property type="entry name" value="Glu/Gln-tRNA-synth_Ib_cat-dom"/>
</dbReference>
<dbReference type="GO" id="GO:0006424">
    <property type="term" value="P:glutamyl-tRNA aminoacylation"/>
    <property type="evidence" value="ECO:0007669"/>
    <property type="project" value="TreeGrafter"/>
</dbReference>
<dbReference type="STRING" id="188477.A0A3S0ZX75"/>
<dbReference type="GO" id="GO:0005524">
    <property type="term" value="F:ATP binding"/>
    <property type="evidence" value="ECO:0007669"/>
    <property type="project" value="UniProtKB-KW"/>
</dbReference>
<accession>A0A3S0ZX75</accession>
<keyword evidence="2 5" id="KW-0547">Nucleotide-binding</keyword>
<dbReference type="PANTHER" id="PTHR43311">
    <property type="entry name" value="GLUTAMATE--TRNA LIGASE"/>
    <property type="match status" value="1"/>
</dbReference>
<proteinExistence type="inferred from homology"/>
<evidence type="ECO:0000256" key="1">
    <source>
        <dbReference type="ARBA" id="ARBA00022598"/>
    </source>
</evidence>
<evidence type="ECO:0000259" key="6">
    <source>
        <dbReference type="Pfam" id="PF00749"/>
    </source>
</evidence>
<dbReference type="GO" id="GO:0005739">
    <property type="term" value="C:mitochondrion"/>
    <property type="evidence" value="ECO:0007669"/>
    <property type="project" value="TreeGrafter"/>
</dbReference>
<organism evidence="7 8">
    <name type="scientific">Elysia chlorotica</name>
    <name type="common">Eastern emerald elysia</name>
    <name type="synonym">Sea slug</name>
    <dbReference type="NCBI Taxonomy" id="188477"/>
    <lineage>
        <taxon>Eukaryota</taxon>
        <taxon>Metazoa</taxon>
        <taxon>Spiralia</taxon>
        <taxon>Lophotrochozoa</taxon>
        <taxon>Mollusca</taxon>
        <taxon>Gastropoda</taxon>
        <taxon>Heterobranchia</taxon>
        <taxon>Euthyneura</taxon>
        <taxon>Panpulmonata</taxon>
        <taxon>Sacoglossa</taxon>
        <taxon>Placobranchoidea</taxon>
        <taxon>Plakobranchidae</taxon>
        <taxon>Elysia</taxon>
    </lineage>
</organism>
<dbReference type="InterPro" id="IPR014729">
    <property type="entry name" value="Rossmann-like_a/b/a_fold"/>
</dbReference>
<comment type="caution">
    <text evidence="7">The sequence shown here is derived from an EMBL/GenBank/DDBJ whole genome shotgun (WGS) entry which is preliminary data.</text>
</comment>